<evidence type="ECO:0000256" key="3">
    <source>
        <dbReference type="ARBA" id="ARBA00022670"/>
    </source>
</evidence>
<dbReference type="EMBL" id="APHR01000035">
    <property type="protein sequence ID" value="EMR13081.1"/>
    <property type="molecule type" value="Genomic_DNA"/>
</dbReference>
<dbReference type="STRING" id="1286106.MPL1_07164"/>
<dbReference type="InterPro" id="IPR009045">
    <property type="entry name" value="Zn_M74/Hedgehog-like"/>
</dbReference>
<evidence type="ECO:0000256" key="1">
    <source>
        <dbReference type="ARBA" id="ARBA00001947"/>
    </source>
</evidence>
<proteinExistence type="inferred from homology"/>
<name>M7P0S2_9GAMM</name>
<reference evidence="12 13" key="1">
    <citation type="journal article" date="2013" name="Genome Announc.">
        <title>Draft Genome Sequence of Methylophaga lonarensis MPLT, a Haloalkaliphilic (Non-Methane-Utilizing) Methylotroph.</title>
        <authorList>
            <person name="Shetty S.A."/>
            <person name="Marathe N.P."/>
            <person name="Munot H."/>
            <person name="Antony C.P."/>
            <person name="Dhotre D.P."/>
            <person name="Murrell J.C."/>
            <person name="Shouche Y.S."/>
        </authorList>
    </citation>
    <scope>NUCLEOTIDE SEQUENCE [LARGE SCALE GENOMIC DNA]</scope>
    <source>
        <strain evidence="12 13">MPL</strain>
    </source>
</reference>
<evidence type="ECO:0000256" key="7">
    <source>
        <dbReference type="ARBA" id="ARBA00022833"/>
    </source>
</evidence>
<comment type="caution">
    <text evidence="12">The sequence shown here is derived from an EMBL/GenBank/DDBJ whole genome shotgun (WGS) entry which is preliminary data.</text>
</comment>
<dbReference type="InterPro" id="IPR010275">
    <property type="entry name" value="MepK"/>
</dbReference>
<dbReference type="Proteomes" id="UP000012019">
    <property type="component" value="Unassembled WGS sequence"/>
</dbReference>
<dbReference type="eggNOG" id="COG3108">
    <property type="taxonomic scope" value="Bacteria"/>
</dbReference>
<gene>
    <name evidence="12" type="ORF">MPL1_07164</name>
</gene>
<keyword evidence="13" id="KW-1185">Reference proteome</keyword>
<evidence type="ECO:0000256" key="8">
    <source>
        <dbReference type="ARBA" id="ARBA00023049"/>
    </source>
</evidence>
<dbReference type="GO" id="GO:0006508">
    <property type="term" value="P:proteolysis"/>
    <property type="evidence" value="ECO:0007669"/>
    <property type="project" value="UniProtKB-KW"/>
</dbReference>
<evidence type="ECO:0000313" key="13">
    <source>
        <dbReference type="Proteomes" id="UP000012019"/>
    </source>
</evidence>
<evidence type="ECO:0000256" key="6">
    <source>
        <dbReference type="ARBA" id="ARBA00022801"/>
    </source>
</evidence>
<keyword evidence="8" id="KW-0482">Metalloprotease</keyword>
<evidence type="ECO:0000256" key="4">
    <source>
        <dbReference type="ARBA" id="ARBA00022723"/>
    </source>
</evidence>
<dbReference type="GO" id="GO:0046872">
    <property type="term" value="F:metal ion binding"/>
    <property type="evidence" value="ECO:0007669"/>
    <property type="project" value="UniProtKB-KW"/>
</dbReference>
<protein>
    <recommendedName>
        <fullName evidence="11">Murein endopeptidase K</fullName>
    </recommendedName>
</protein>
<evidence type="ECO:0000313" key="12">
    <source>
        <dbReference type="EMBL" id="EMR13081.1"/>
    </source>
</evidence>
<keyword evidence="3" id="KW-0645">Protease</keyword>
<dbReference type="GO" id="GO:0071555">
    <property type="term" value="P:cell wall organization"/>
    <property type="evidence" value="ECO:0007669"/>
    <property type="project" value="UniProtKB-KW"/>
</dbReference>
<dbReference type="SUPFAM" id="SSF55166">
    <property type="entry name" value="Hedgehog/DD-peptidase"/>
    <property type="match status" value="1"/>
</dbReference>
<dbReference type="Gene3D" id="3.30.1380.10">
    <property type="match status" value="1"/>
</dbReference>
<dbReference type="PATRIC" id="fig|1286106.3.peg.1438"/>
<evidence type="ECO:0000256" key="10">
    <source>
        <dbReference type="ARBA" id="ARBA00093448"/>
    </source>
</evidence>
<dbReference type="CDD" id="cd14844">
    <property type="entry name" value="Zn-DD-carboxypeptidase_like"/>
    <property type="match status" value="1"/>
</dbReference>
<evidence type="ECO:0000256" key="5">
    <source>
        <dbReference type="ARBA" id="ARBA00022729"/>
    </source>
</evidence>
<comment type="pathway">
    <text evidence="2">Cell wall biogenesis; cell wall polysaccharide biosynthesis.</text>
</comment>
<dbReference type="OrthoDB" id="9782994at2"/>
<keyword evidence="7" id="KW-0862">Zinc</keyword>
<evidence type="ECO:0000256" key="11">
    <source>
        <dbReference type="ARBA" id="ARBA00093666"/>
    </source>
</evidence>
<dbReference type="GO" id="GO:0008237">
    <property type="term" value="F:metallopeptidase activity"/>
    <property type="evidence" value="ECO:0007669"/>
    <property type="project" value="UniProtKB-KW"/>
</dbReference>
<keyword evidence="5" id="KW-0732">Signal</keyword>
<keyword evidence="6" id="KW-0378">Hydrolase</keyword>
<organism evidence="12 13">
    <name type="scientific">Methylophaga lonarensis MPL</name>
    <dbReference type="NCBI Taxonomy" id="1286106"/>
    <lineage>
        <taxon>Bacteria</taxon>
        <taxon>Pseudomonadati</taxon>
        <taxon>Pseudomonadota</taxon>
        <taxon>Gammaproteobacteria</taxon>
        <taxon>Thiotrichales</taxon>
        <taxon>Piscirickettsiaceae</taxon>
        <taxon>Methylophaga</taxon>
    </lineage>
</organism>
<sequence>MKDKLAARIAQHQHPVCHDRRRWLQLALGSSVSLAFMPKAYANLAKLPERKLSLHNLHTGESLKTTYWAEGHYQPDELKAIHHILRDHRTNEVAEIDSDLLDLMNILHHRMQGKQPYHIISGYRSPTTNENLRKTSSGVARLSYHTLGKAVDFRLPGRELSALHKAALALEAGGVGYYPRSDFIHLDTGPLRQWQG</sequence>
<evidence type="ECO:0000256" key="2">
    <source>
        <dbReference type="ARBA" id="ARBA00004776"/>
    </source>
</evidence>
<dbReference type="PANTHER" id="PTHR37425">
    <property type="match status" value="1"/>
</dbReference>
<dbReference type="AlphaFoldDB" id="M7P0S2"/>
<keyword evidence="4" id="KW-0479">Metal-binding</keyword>
<dbReference type="PANTHER" id="PTHR37425:SF1">
    <property type="entry name" value="OUTER MEMBRANE PROTEIN"/>
    <property type="match status" value="1"/>
</dbReference>
<keyword evidence="9" id="KW-0961">Cell wall biogenesis/degradation</keyword>
<dbReference type="Pfam" id="PF05951">
    <property type="entry name" value="Peptidase_M15_2"/>
    <property type="match status" value="1"/>
</dbReference>
<comment type="similarity">
    <text evidence="10">Belongs to the peptidase M15 family.</text>
</comment>
<dbReference type="RefSeq" id="WP_009726422.1">
    <property type="nucleotide sequence ID" value="NZ_APHR01000035.1"/>
</dbReference>
<comment type="cofactor">
    <cofactor evidence="1">
        <name>Zn(2+)</name>
        <dbReference type="ChEBI" id="CHEBI:29105"/>
    </cofactor>
</comment>
<evidence type="ECO:0000256" key="9">
    <source>
        <dbReference type="ARBA" id="ARBA00023316"/>
    </source>
</evidence>
<accession>M7P0S2</accession>